<gene>
    <name evidence="3" type="ORF">LCGC14_2680960</name>
</gene>
<dbReference type="InterPro" id="IPR006162">
    <property type="entry name" value="Ppantetheine_attach_site"/>
</dbReference>
<dbReference type="GO" id="GO:0004016">
    <property type="term" value="F:adenylate cyclase activity"/>
    <property type="evidence" value="ECO:0007669"/>
    <property type="project" value="TreeGrafter"/>
</dbReference>
<dbReference type="EMBL" id="LAZR01047263">
    <property type="protein sequence ID" value="KKK94625.1"/>
    <property type="molecule type" value="Genomic_DNA"/>
</dbReference>
<accession>A0A0F9A8W6</accession>
<comment type="caution">
    <text evidence="3">The sequence shown here is derived from an EMBL/GenBank/DDBJ whole genome shotgun (WGS) entry which is preliminary data.</text>
</comment>
<keyword evidence="2" id="KW-0067">ATP-binding</keyword>
<proteinExistence type="predicted"/>
<organism evidence="3">
    <name type="scientific">marine sediment metagenome</name>
    <dbReference type="NCBI Taxonomy" id="412755"/>
    <lineage>
        <taxon>unclassified sequences</taxon>
        <taxon>metagenomes</taxon>
        <taxon>ecological metagenomes</taxon>
    </lineage>
</organism>
<dbReference type="AlphaFoldDB" id="A0A0F9A8W6"/>
<sequence length="314" mass="35892">MTPDASFVDDLGADSLDVVELVMAFEDLHWVDKTSEEIFIDLVEHIAGARVFLIFTFRSNYLPPWGGKSYYSQINLNRLSNRESLLMTTSLLEADEIEEDLAGLILEKVEGVPFFIEEFTRSLQEAGSIIRADGRCRLETDLAPITIPETLHDLLMARVDRLPEGAKEILQVGSVIEREFDWALVKETTGIPDMELLSRISHLKEAELIFERGIFPQVSYTFQHGITQELLYHSLLTAKQREYHLSIGKAMERLYSDRLEEHSPVLSLHFTRGGDPERGYRYHHLAGDRAAASYANREATDHFHEAWRLIDEEG</sequence>
<protein>
    <submittedName>
        <fullName evidence="3">Uncharacterized protein</fullName>
    </submittedName>
</protein>
<reference evidence="3" key="1">
    <citation type="journal article" date="2015" name="Nature">
        <title>Complex archaea that bridge the gap between prokaryotes and eukaryotes.</title>
        <authorList>
            <person name="Spang A."/>
            <person name="Saw J.H."/>
            <person name="Jorgensen S.L."/>
            <person name="Zaremba-Niedzwiedzka K."/>
            <person name="Martijn J."/>
            <person name="Lind A.E."/>
            <person name="van Eijk R."/>
            <person name="Schleper C."/>
            <person name="Guy L."/>
            <person name="Ettema T.J."/>
        </authorList>
    </citation>
    <scope>NUCLEOTIDE SEQUENCE</scope>
</reference>
<dbReference type="GO" id="GO:0005524">
    <property type="term" value="F:ATP binding"/>
    <property type="evidence" value="ECO:0007669"/>
    <property type="project" value="UniProtKB-KW"/>
</dbReference>
<name>A0A0F9A8W6_9ZZZZ</name>
<dbReference type="PANTHER" id="PTHR16305:SF28">
    <property type="entry name" value="GUANYLATE CYCLASE DOMAIN-CONTAINING PROTEIN"/>
    <property type="match status" value="1"/>
</dbReference>
<dbReference type="GO" id="GO:0005737">
    <property type="term" value="C:cytoplasm"/>
    <property type="evidence" value="ECO:0007669"/>
    <property type="project" value="TreeGrafter"/>
</dbReference>
<evidence type="ECO:0000256" key="2">
    <source>
        <dbReference type="ARBA" id="ARBA00022840"/>
    </source>
</evidence>
<dbReference type="PROSITE" id="PS00012">
    <property type="entry name" value="PHOSPHOPANTETHEINE"/>
    <property type="match status" value="1"/>
</dbReference>
<dbReference type="Gene3D" id="1.10.1200.10">
    <property type="entry name" value="ACP-like"/>
    <property type="match status" value="1"/>
</dbReference>
<dbReference type="PANTHER" id="PTHR16305">
    <property type="entry name" value="TESTICULAR SOLUBLE ADENYLYL CYCLASE"/>
    <property type="match status" value="1"/>
</dbReference>
<dbReference type="InterPro" id="IPR036736">
    <property type="entry name" value="ACP-like_sf"/>
</dbReference>
<feature type="non-terminal residue" evidence="3">
    <location>
        <position position="314"/>
    </location>
</feature>
<keyword evidence="1" id="KW-0547">Nucleotide-binding</keyword>
<evidence type="ECO:0000313" key="3">
    <source>
        <dbReference type="EMBL" id="KKK94625.1"/>
    </source>
</evidence>
<dbReference type="SUPFAM" id="SSF47336">
    <property type="entry name" value="ACP-like"/>
    <property type="match status" value="1"/>
</dbReference>
<evidence type="ECO:0000256" key="1">
    <source>
        <dbReference type="ARBA" id="ARBA00022741"/>
    </source>
</evidence>